<evidence type="ECO:0000313" key="2">
    <source>
        <dbReference type="Proteomes" id="UP001497392"/>
    </source>
</evidence>
<reference evidence="1 2" key="1">
    <citation type="submission" date="2024-06" db="EMBL/GenBank/DDBJ databases">
        <authorList>
            <person name="Kraege A."/>
            <person name="Thomma B."/>
        </authorList>
    </citation>
    <scope>NUCLEOTIDE SEQUENCE [LARGE SCALE GENOMIC DNA]</scope>
</reference>
<organism evidence="1 2">
    <name type="scientific">Coccomyxa viridis</name>
    <dbReference type="NCBI Taxonomy" id="1274662"/>
    <lineage>
        <taxon>Eukaryota</taxon>
        <taxon>Viridiplantae</taxon>
        <taxon>Chlorophyta</taxon>
        <taxon>core chlorophytes</taxon>
        <taxon>Trebouxiophyceae</taxon>
        <taxon>Trebouxiophyceae incertae sedis</taxon>
        <taxon>Coccomyxaceae</taxon>
        <taxon>Coccomyxa</taxon>
    </lineage>
</organism>
<name>A0ABP1G2J3_9CHLO</name>
<protein>
    <submittedName>
        <fullName evidence="1">G6708 protein</fullName>
    </submittedName>
</protein>
<accession>A0ABP1G2J3</accession>
<proteinExistence type="predicted"/>
<dbReference type="Proteomes" id="UP001497392">
    <property type="component" value="Unassembled WGS sequence"/>
</dbReference>
<evidence type="ECO:0000313" key="1">
    <source>
        <dbReference type="EMBL" id="CAL5224082.1"/>
    </source>
</evidence>
<sequence length="138" mass="15448">MDAGGYGPKVESWAFALDFEGLKLLLEKGVFWRRTCKLCVGDEGIVVGSEYGISKVILDSGFNLATLMARYAQGTDWRDPTHWGCNNNVHPSRHGTYDGISMHPYETIFVKASWKVGEPFLSRYTRFASHTGTMVATY</sequence>
<dbReference type="EMBL" id="CAXHTA020000010">
    <property type="protein sequence ID" value="CAL5224082.1"/>
    <property type="molecule type" value="Genomic_DNA"/>
</dbReference>
<comment type="caution">
    <text evidence="1">The sequence shown here is derived from an EMBL/GenBank/DDBJ whole genome shotgun (WGS) entry which is preliminary data.</text>
</comment>
<keyword evidence="2" id="KW-1185">Reference proteome</keyword>
<gene>
    <name evidence="1" type="primary">g6708</name>
    <name evidence="1" type="ORF">VP750_LOCUS5741</name>
</gene>